<dbReference type="EMBL" id="CAEZXM010000216">
    <property type="protein sequence ID" value="CAB4698991.1"/>
    <property type="molecule type" value="Genomic_DNA"/>
</dbReference>
<evidence type="ECO:0000256" key="1">
    <source>
        <dbReference type="ARBA" id="ARBA00022763"/>
    </source>
</evidence>
<dbReference type="AlphaFoldDB" id="A0A6J6PHM1"/>
<evidence type="ECO:0000256" key="2">
    <source>
        <dbReference type="ARBA" id="ARBA00023204"/>
    </source>
</evidence>
<dbReference type="GO" id="GO:0008725">
    <property type="term" value="F:DNA-3-methyladenine glycosylase activity"/>
    <property type="evidence" value="ECO:0007669"/>
    <property type="project" value="TreeGrafter"/>
</dbReference>
<dbReference type="GO" id="GO:0005737">
    <property type="term" value="C:cytoplasm"/>
    <property type="evidence" value="ECO:0007669"/>
    <property type="project" value="TreeGrafter"/>
</dbReference>
<gene>
    <name evidence="3" type="ORF">UFOPK2366_01167</name>
</gene>
<dbReference type="SUPFAM" id="SSF48150">
    <property type="entry name" value="DNA-glycosylase"/>
    <property type="match status" value="1"/>
</dbReference>
<sequence length="342" mass="37763">MIWTTPSMGRESSITAMRPSWRTQRGELLSSGRARSNRGELRFEVVRVHVDPATNLRLTLSPYRFGSADPTTQLAEGQFWRATHTPIGPATLHLSWADQTIAIHAWGPGSDWILASANELVGNCDTGLQLPEAAHPAIARAHRNHPGLRIGASRTLYHELLPTILGQRVTAGEAINQWRALCTELGDPAPGPNETLRLPPPPERILGKPAWWYHPFGIEAKRAEALRTVANYATRIEQWSTLAPLEAAQKLQLLRGIGPWTIGSALAHALGDPDSVPVGDFHIPNMVCWALAERPRGTDVEMLQLLEPYGGQRGRVIRLLGLDGHAAPKFGPRQRIQPMHRR</sequence>
<protein>
    <submittedName>
        <fullName evidence="3">Unannotated protein</fullName>
    </submittedName>
</protein>
<dbReference type="Gene3D" id="1.10.340.30">
    <property type="entry name" value="Hypothetical protein, domain 2"/>
    <property type="match status" value="1"/>
</dbReference>
<dbReference type="PANTHER" id="PTHR43003:SF6">
    <property type="entry name" value="DNA GLYCOSYLASE"/>
    <property type="match status" value="1"/>
</dbReference>
<evidence type="ECO:0000313" key="3">
    <source>
        <dbReference type="EMBL" id="CAB4698991.1"/>
    </source>
</evidence>
<proteinExistence type="predicted"/>
<organism evidence="3">
    <name type="scientific">freshwater metagenome</name>
    <dbReference type="NCBI Taxonomy" id="449393"/>
    <lineage>
        <taxon>unclassified sequences</taxon>
        <taxon>metagenomes</taxon>
        <taxon>ecological metagenomes</taxon>
    </lineage>
</organism>
<dbReference type="InterPro" id="IPR051912">
    <property type="entry name" value="Alkylbase_DNA_Glycosylase/TA"/>
</dbReference>
<accession>A0A6J6PHM1</accession>
<dbReference type="GO" id="GO:0006307">
    <property type="term" value="P:DNA alkylation repair"/>
    <property type="evidence" value="ECO:0007669"/>
    <property type="project" value="TreeGrafter"/>
</dbReference>
<dbReference type="GO" id="GO:0032993">
    <property type="term" value="C:protein-DNA complex"/>
    <property type="evidence" value="ECO:0007669"/>
    <property type="project" value="TreeGrafter"/>
</dbReference>
<reference evidence="3" key="1">
    <citation type="submission" date="2020-05" db="EMBL/GenBank/DDBJ databases">
        <authorList>
            <person name="Chiriac C."/>
            <person name="Salcher M."/>
            <person name="Ghai R."/>
            <person name="Kavagutti S V."/>
        </authorList>
    </citation>
    <scope>NUCLEOTIDE SEQUENCE</scope>
</reference>
<name>A0A6J6PHM1_9ZZZZ</name>
<keyword evidence="2" id="KW-0234">DNA repair</keyword>
<dbReference type="GO" id="GO:0043916">
    <property type="term" value="F:DNA-7-methylguanine glycosylase activity"/>
    <property type="evidence" value="ECO:0007669"/>
    <property type="project" value="TreeGrafter"/>
</dbReference>
<dbReference type="GO" id="GO:0032131">
    <property type="term" value="F:alkylated DNA binding"/>
    <property type="evidence" value="ECO:0007669"/>
    <property type="project" value="TreeGrafter"/>
</dbReference>
<keyword evidence="1" id="KW-0227">DNA damage</keyword>
<dbReference type="GO" id="GO:0006285">
    <property type="term" value="P:base-excision repair, AP site formation"/>
    <property type="evidence" value="ECO:0007669"/>
    <property type="project" value="TreeGrafter"/>
</dbReference>
<dbReference type="PANTHER" id="PTHR43003">
    <property type="entry name" value="DNA-3-METHYLADENINE GLYCOSYLASE"/>
    <property type="match status" value="1"/>
</dbReference>
<dbReference type="InterPro" id="IPR011257">
    <property type="entry name" value="DNA_glycosylase"/>
</dbReference>